<evidence type="ECO:0000313" key="3">
    <source>
        <dbReference type="Proteomes" id="UP000271098"/>
    </source>
</evidence>
<evidence type="ECO:0000313" key="4">
    <source>
        <dbReference type="WBParaSite" id="GPUH_0000356001-mRNA-1"/>
    </source>
</evidence>
<protein>
    <submittedName>
        <fullName evidence="4">GRAM domain-containing protein</fullName>
    </submittedName>
</protein>
<evidence type="ECO:0000256" key="1">
    <source>
        <dbReference type="SAM" id="MobiDB-lite"/>
    </source>
</evidence>
<sequence>MSFGKGGSDRVRWDEEEEVKSMNPLRQLIRSCYQCSSVDDGCMYVTTYAYHFDLFQETKQEKDKENENNGNVGKSNRSGSKAWKKLDIDVDYSGREGQGRRGNSGLGNRNDHPPKNRFQFGLILQHKKGHRAFEHQHHNAPCTHPTFEFSLKTSMILTDIINL</sequence>
<dbReference type="AlphaFoldDB" id="A0A183D4B3"/>
<dbReference type="Proteomes" id="UP000271098">
    <property type="component" value="Unassembled WGS sequence"/>
</dbReference>
<feature type="region of interest" description="Disordered" evidence="1">
    <location>
        <begin position="61"/>
        <end position="80"/>
    </location>
</feature>
<name>A0A183D4B3_9BILA</name>
<dbReference type="OrthoDB" id="5867146at2759"/>
<reference evidence="4" key="1">
    <citation type="submission" date="2016-06" db="UniProtKB">
        <authorList>
            <consortium name="WormBaseParasite"/>
        </authorList>
    </citation>
    <scope>IDENTIFICATION</scope>
</reference>
<dbReference type="EMBL" id="UYRT01006172">
    <property type="protein sequence ID" value="VDK40003.1"/>
    <property type="molecule type" value="Genomic_DNA"/>
</dbReference>
<accession>A0A183D4B3</accession>
<feature type="region of interest" description="Disordered" evidence="1">
    <location>
        <begin position="89"/>
        <end position="115"/>
    </location>
</feature>
<organism evidence="4">
    <name type="scientific">Gongylonema pulchrum</name>
    <dbReference type="NCBI Taxonomy" id="637853"/>
    <lineage>
        <taxon>Eukaryota</taxon>
        <taxon>Metazoa</taxon>
        <taxon>Ecdysozoa</taxon>
        <taxon>Nematoda</taxon>
        <taxon>Chromadorea</taxon>
        <taxon>Rhabditida</taxon>
        <taxon>Spirurina</taxon>
        <taxon>Spiruromorpha</taxon>
        <taxon>Spiruroidea</taxon>
        <taxon>Gongylonematidae</taxon>
        <taxon>Gongylonema</taxon>
    </lineage>
</organism>
<evidence type="ECO:0000313" key="2">
    <source>
        <dbReference type="EMBL" id="VDK40003.1"/>
    </source>
</evidence>
<gene>
    <name evidence="2" type="ORF">GPUH_LOCUS3555</name>
</gene>
<dbReference type="WBParaSite" id="GPUH_0000356001-mRNA-1">
    <property type="protein sequence ID" value="GPUH_0000356001-mRNA-1"/>
    <property type="gene ID" value="GPUH_0000356001"/>
</dbReference>
<keyword evidence="3" id="KW-1185">Reference proteome</keyword>
<reference evidence="2 3" key="2">
    <citation type="submission" date="2018-11" db="EMBL/GenBank/DDBJ databases">
        <authorList>
            <consortium name="Pathogen Informatics"/>
        </authorList>
    </citation>
    <scope>NUCLEOTIDE SEQUENCE [LARGE SCALE GENOMIC DNA]</scope>
</reference>
<feature type="compositionally biased region" description="Basic and acidic residues" evidence="1">
    <location>
        <begin position="89"/>
        <end position="99"/>
    </location>
</feature>
<proteinExistence type="predicted"/>
<feature type="compositionally biased region" description="Polar residues" evidence="1">
    <location>
        <begin position="68"/>
        <end position="79"/>
    </location>
</feature>